<comment type="caution">
    <text evidence="7">The sequence shown here is derived from an EMBL/GenBank/DDBJ whole genome shotgun (WGS) entry which is preliminary data.</text>
</comment>
<gene>
    <name evidence="7" type="ORF">A5742_04980</name>
</gene>
<proteinExistence type="predicted"/>
<evidence type="ECO:0000256" key="1">
    <source>
        <dbReference type="ARBA" id="ARBA00001946"/>
    </source>
</evidence>
<keyword evidence="2 5" id="KW-0479">Metal-binding</keyword>
<dbReference type="EMBL" id="MBER01000116">
    <property type="protein sequence ID" value="OMC39606.1"/>
    <property type="molecule type" value="Genomic_DNA"/>
</dbReference>
<accession>A0ABD6QI04</accession>
<feature type="binding site" evidence="4">
    <location>
        <position position="72"/>
    </location>
    <ligand>
        <name>substrate</name>
    </ligand>
</feature>
<dbReference type="PANTHER" id="PTHR32308">
    <property type="entry name" value="LYASE BETA SUBUNIT, PUTATIVE (AFU_ORTHOLOGUE AFUA_4G13030)-RELATED"/>
    <property type="match status" value="1"/>
</dbReference>
<dbReference type="SUPFAM" id="SSF51621">
    <property type="entry name" value="Phosphoenolpyruvate/pyruvate domain"/>
    <property type="match status" value="1"/>
</dbReference>
<keyword evidence="3 5" id="KW-0460">Magnesium</keyword>
<comment type="cofactor">
    <cofactor evidence="1">
        <name>Mg(2+)</name>
        <dbReference type="ChEBI" id="CHEBI:18420"/>
    </cofactor>
</comment>
<evidence type="ECO:0000256" key="3">
    <source>
        <dbReference type="ARBA" id="ARBA00022842"/>
    </source>
</evidence>
<sequence length="316" mass="33966">MESNTHRLRRSELSTPAASAKMIEKAATASGADLVFLDLEDAVAPAFKERARRNVIDAFNQLDWAGRTRAYRINDVQTPWCHDDIIEVMTEAGRNVDVIIVPKVRAPRDIWFVDDLLTQIELKTGQEIGSTGLEVLIEETAALACVEEIAASSPRLEALILGLGDLAASQGIRTGKIDTTDEDSYPGDLWHYARNRMIVAARANGLDAIDGPFAEFTNPTAYRRAASQASQLGAVGKWCIHPSQVPIANEVFSPTAAEVQEAQEAMTALQAAEAEGLGAANHNGALIDAASARIYESLLSRAAQCGIDISIEGIVA</sequence>
<feature type="binding site" evidence="5">
    <location>
        <position position="165"/>
    </location>
    <ligand>
        <name>Mg(2+)</name>
        <dbReference type="ChEBI" id="CHEBI:18420"/>
    </ligand>
</feature>
<evidence type="ECO:0000256" key="5">
    <source>
        <dbReference type="PIRSR" id="PIRSR015582-2"/>
    </source>
</evidence>
<dbReference type="Pfam" id="PF03328">
    <property type="entry name" value="HpcH_HpaI"/>
    <property type="match status" value="1"/>
</dbReference>
<dbReference type="GO" id="GO:0016829">
    <property type="term" value="F:lyase activity"/>
    <property type="evidence" value="ECO:0007669"/>
    <property type="project" value="UniProtKB-KW"/>
</dbReference>
<organism evidence="7 8">
    <name type="scientific">Mycolicibacterium fortuitum</name>
    <name type="common">Mycobacterium fortuitum</name>
    <dbReference type="NCBI Taxonomy" id="1766"/>
    <lineage>
        <taxon>Bacteria</taxon>
        <taxon>Bacillati</taxon>
        <taxon>Actinomycetota</taxon>
        <taxon>Actinomycetes</taxon>
        <taxon>Mycobacteriales</taxon>
        <taxon>Mycobacteriaceae</taxon>
        <taxon>Mycolicibacterium</taxon>
    </lineage>
</organism>
<dbReference type="PANTHER" id="PTHR32308:SF10">
    <property type="entry name" value="CITRATE LYASE SUBUNIT BETA"/>
    <property type="match status" value="1"/>
</dbReference>
<evidence type="ECO:0000256" key="4">
    <source>
        <dbReference type="PIRSR" id="PIRSR015582-1"/>
    </source>
</evidence>
<dbReference type="Gene3D" id="3.20.20.60">
    <property type="entry name" value="Phosphoenolpyruvate-binding domains"/>
    <property type="match status" value="1"/>
</dbReference>
<evidence type="ECO:0000313" key="8">
    <source>
        <dbReference type="Proteomes" id="UP000187001"/>
    </source>
</evidence>
<dbReference type="InterPro" id="IPR040442">
    <property type="entry name" value="Pyrv_kinase-like_dom_sf"/>
</dbReference>
<reference evidence="7 8" key="1">
    <citation type="submission" date="2016-07" db="EMBL/GenBank/DDBJ databases">
        <authorList>
            <person name="Sutton G."/>
            <person name="Brinkac L."/>
            <person name="Sanka R."/>
            <person name="Adams M."/>
            <person name="Lau E."/>
            <person name="Kumar A."/>
            <person name="Macaden R."/>
        </authorList>
    </citation>
    <scope>NUCLEOTIDE SEQUENCE [LARGE SCALE GENOMIC DNA]</scope>
    <source>
        <strain evidence="7 8">GA-0871</strain>
    </source>
</reference>
<evidence type="ECO:0000256" key="2">
    <source>
        <dbReference type="ARBA" id="ARBA00022723"/>
    </source>
</evidence>
<evidence type="ECO:0000313" key="7">
    <source>
        <dbReference type="EMBL" id="OMC39606.1"/>
    </source>
</evidence>
<dbReference type="PIRSF" id="PIRSF015582">
    <property type="entry name" value="Cit_lyase_B"/>
    <property type="match status" value="1"/>
</dbReference>
<feature type="domain" description="HpcH/HpaI aldolase/citrate lyase" evidence="6">
    <location>
        <begin position="13"/>
        <end position="242"/>
    </location>
</feature>
<feature type="binding site" evidence="4">
    <location>
        <position position="138"/>
    </location>
    <ligand>
        <name>substrate</name>
    </ligand>
</feature>
<dbReference type="AlphaFoldDB" id="A0ABD6QI04"/>
<name>A0ABD6QI04_MYCFO</name>
<dbReference type="InterPro" id="IPR015813">
    <property type="entry name" value="Pyrv/PenolPyrv_kinase-like_dom"/>
</dbReference>
<dbReference type="RefSeq" id="WP_076206608.1">
    <property type="nucleotide sequence ID" value="NZ_MBER01000116.1"/>
</dbReference>
<dbReference type="Proteomes" id="UP000187001">
    <property type="component" value="Unassembled WGS sequence"/>
</dbReference>
<feature type="binding site" evidence="5">
    <location>
        <position position="138"/>
    </location>
    <ligand>
        <name>Mg(2+)</name>
        <dbReference type="ChEBI" id="CHEBI:18420"/>
    </ligand>
</feature>
<protein>
    <submittedName>
        <fullName evidence="7">Citryl-CoA lyase</fullName>
    </submittedName>
</protein>
<dbReference type="GO" id="GO:0046872">
    <property type="term" value="F:metal ion binding"/>
    <property type="evidence" value="ECO:0007669"/>
    <property type="project" value="UniProtKB-KW"/>
</dbReference>
<dbReference type="InterPro" id="IPR011206">
    <property type="entry name" value="Citrate_lyase_beta/mcl1/mcl2"/>
</dbReference>
<keyword evidence="7" id="KW-0456">Lyase</keyword>
<evidence type="ECO:0000259" key="6">
    <source>
        <dbReference type="Pfam" id="PF03328"/>
    </source>
</evidence>
<dbReference type="InterPro" id="IPR005000">
    <property type="entry name" value="Aldolase/citrate-lyase_domain"/>
</dbReference>